<feature type="transmembrane region" description="Helical" evidence="6">
    <location>
        <begin position="223"/>
        <end position="240"/>
    </location>
</feature>
<gene>
    <name evidence="7" type="ORF">UFOPK1503_00891</name>
    <name evidence="8" type="ORF">UFOPK1693_00927</name>
</gene>
<reference evidence="8" key="1">
    <citation type="submission" date="2020-05" db="EMBL/GenBank/DDBJ databases">
        <authorList>
            <person name="Chiriac C."/>
            <person name="Salcher M."/>
            <person name="Ghai R."/>
            <person name="Kavagutti S V."/>
        </authorList>
    </citation>
    <scope>NUCLEOTIDE SEQUENCE</scope>
</reference>
<dbReference type="PANTHER" id="PTHR30474:SF3">
    <property type="entry name" value="PEPTIDOGLYCAN GLYCOSYLTRANSFERASE RODA"/>
    <property type="match status" value="1"/>
</dbReference>
<evidence type="ECO:0000256" key="6">
    <source>
        <dbReference type="SAM" id="Phobius"/>
    </source>
</evidence>
<evidence type="ECO:0000256" key="4">
    <source>
        <dbReference type="ARBA" id="ARBA00022989"/>
    </source>
</evidence>
<feature type="transmembrane region" description="Helical" evidence="6">
    <location>
        <begin position="148"/>
        <end position="169"/>
    </location>
</feature>
<dbReference type="AlphaFoldDB" id="A0A6J6EMQ3"/>
<organism evidence="8">
    <name type="scientific">freshwater metagenome</name>
    <dbReference type="NCBI Taxonomy" id="449393"/>
    <lineage>
        <taxon>unclassified sequences</taxon>
        <taxon>metagenomes</taxon>
        <taxon>ecological metagenomes</taxon>
    </lineage>
</organism>
<evidence type="ECO:0000256" key="1">
    <source>
        <dbReference type="ARBA" id="ARBA00004141"/>
    </source>
</evidence>
<feature type="transmembrane region" description="Helical" evidence="6">
    <location>
        <begin position="25"/>
        <end position="49"/>
    </location>
</feature>
<sequence length="454" mass="48829">MSNLSLTGAIPALIKTVPRSRNFEAVLLFWVSGIHAFALAQIQLSILQVMTWDMLLYWAPPTITALIFHWVLRRRALKADGLMLPLAFLLNGLGIAMIYRLDLAEIASGGAGGVAIRQVWLSCFAMLIAAAVVRWVPDHLTLRRWPFVSGLSAIVLLMLPAAPVIGRTINGATLWVGTDDLSFQPGEIAKILLAIFFAGYLVSRQSSLAEIGSRVLGVRVPRAKDLGPILLFWLASLVVLVIQRDLGTSILYFGLFLVMIYVATGRGFYVGAGIVMIVSGTLVASRLFDYVGNRFDSWLNPFSLENYNAVGGSYQLVQAIFGIAHGDVIGTGLGGGFPQLIPLAESDFIFAALGEELGLAGIFVILAVYLLLVYRGLRIANSHPDDFSKLLSLGLSFVIGLQVFVVAGGVMGLLPLTGLTTPFLAAGGSSLLANWSIIALLLIISDSSLRSNRE</sequence>
<dbReference type="InterPro" id="IPR001182">
    <property type="entry name" value="FtsW/RodA"/>
</dbReference>
<evidence type="ECO:0000313" key="8">
    <source>
        <dbReference type="EMBL" id="CAB4574238.1"/>
    </source>
</evidence>
<dbReference type="PANTHER" id="PTHR30474">
    <property type="entry name" value="CELL CYCLE PROTEIN"/>
    <property type="match status" value="1"/>
</dbReference>
<accession>A0A6J6EMQ3</accession>
<dbReference type="EMBL" id="CAEZST010000015">
    <property type="protein sequence ID" value="CAB4548982.1"/>
    <property type="molecule type" value="Genomic_DNA"/>
</dbReference>
<dbReference type="GO" id="GO:0005886">
    <property type="term" value="C:plasma membrane"/>
    <property type="evidence" value="ECO:0007669"/>
    <property type="project" value="TreeGrafter"/>
</dbReference>
<comment type="subcellular location">
    <subcellularLocation>
        <location evidence="1">Membrane</location>
        <topology evidence="1">Multi-pass membrane protein</topology>
    </subcellularLocation>
</comment>
<feature type="transmembrane region" description="Helical" evidence="6">
    <location>
        <begin position="393"/>
        <end position="417"/>
    </location>
</feature>
<feature type="transmembrane region" description="Helical" evidence="6">
    <location>
        <begin position="246"/>
        <end position="263"/>
    </location>
</feature>
<dbReference type="GO" id="GO:0051301">
    <property type="term" value="P:cell division"/>
    <property type="evidence" value="ECO:0007669"/>
    <property type="project" value="InterPro"/>
</dbReference>
<dbReference type="GO" id="GO:0032153">
    <property type="term" value="C:cell division site"/>
    <property type="evidence" value="ECO:0007669"/>
    <property type="project" value="TreeGrafter"/>
</dbReference>
<feature type="transmembrane region" description="Helical" evidence="6">
    <location>
        <begin position="79"/>
        <end position="99"/>
    </location>
</feature>
<evidence type="ECO:0000313" key="7">
    <source>
        <dbReference type="EMBL" id="CAB4548982.1"/>
    </source>
</evidence>
<keyword evidence="2 6" id="KW-0812">Transmembrane</keyword>
<evidence type="ECO:0000256" key="3">
    <source>
        <dbReference type="ARBA" id="ARBA00022960"/>
    </source>
</evidence>
<feature type="transmembrane region" description="Helical" evidence="6">
    <location>
        <begin position="268"/>
        <end position="288"/>
    </location>
</feature>
<feature type="transmembrane region" description="Helical" evidence="6">
    <location>
        <begin position="55"/>
        <end position="72"/>
    </location>
</feature>
<dbReference type="Pfam" id="PF01098">
    <property type="entry name" value="FTSW_RODA_SPOVE"/>
    <property type="match status" value="1"/>
</dbReference>
<dbReference type="EMBL" id="CAEZTO010000015">
    <property type="protein sequence ID" value="CAB4574238.1"/>
    <property type="molecule type" value="Genomic_DNA"/>
</dbReference>
<feature type="transmembrane region" description="Helical" evidence="6">
    <location>
        <begin position="119"/>
        <end position="136"/>
    </location>
</feature>
<keyword evidence="4 6" id="KW-1133">Transmembrane helix</keyword>
<protein>
    <submittedName>
        <fullName evidence="8">Unannotated protein</fullName>
    </submittedName>
</protein>
<dbReference type="GO" id="GO:0015648">
    <property type="term" value="F:lipid-linked peptidoglycan transporter activity"/>
    <property type="evidence" value="ECO:0007669"/>
    <property type="project" value="TreeGrafter"/>
</dbReference>
<keyword evidence="3" id="KW-0133">Cell shape</keyword>
<feature type="transmembrane region" description="Helical" evidence="6">
    <location>
        <begin position="181"/>
        <end position="202"/>
    </location>
</feature>
<evidence type="ECO:0000256" key="2">
    <source>
        <dbReference type="ARBA" id="ARBA00022692"/>
    </source>
</evidence>
<keyword evidence="5 6" id="KW-0472">Membrane</keyword>
<proteinExistence type="predicted"/>
<name>A0A6J6EMQ3_9ZZZZ</name>
<feature type="transmembrane region" description="Helical" evidence="6">
    <location>
        <begin position="423"/>
        <end position="444"/>
    </location>
</feature>
<evidence type="ECO:0000256" key="5">
    <source>
        <dbReference type="ARBA" id="ARBA00023136"/>
    </source>
</evidence>
<dbReference type="GO" id="GO:0008360">
    <property type="term" value="P:regulation of cell shape"/>
    <property type="evidence" value="ECO:0007669"/>
    <property type="project" value="UniProtKB-KW"/>
</dbReference>
<feature type="transmembrane region" description="Helical" evidence="6">
    <location>
        <begin position="348"/>
        <end position="372"/>
    </location>
</feature>